<proteinExistence type="predicted"/>
<comment type="caution">
    <text evidence="1">The sequence shown here is derived from an EMBL/GenBank/DDBJ whole genome shotgun (WGS) entry which is preliminary data.</text>
</comment>
<keyword evidence="1" id="KW-0378">Hydrolase</keyword>
<dbReference type="AlphaFoldDB" id="A0A845SA11"/>
<organism evidence="1 2">
    <name type="scientific">Candidatus Fonsibacter lacus</name>
    <dbReference type="NCBI Taxonomy" id="2576439"/>
    <lineage>
        <taxon>Bacteria</taxon>
        <taxon>Pseudomonadati</taxon>
        <taxon>Pseudomonadota</taxon>
        <taxon>Alphaproteobacteria</taxon>
        <taxon>Candidatus Pelagibacterales</taxon>
        <taxon>Candidatus Pelagibacterales incertae sedis</taxon>
        <taxon>Candidatus Fonsibacter</taxon>
    </lineage>
</organism>
<sequence>LNIFLKFDDLKFKEKIGFKDLNEVDFFKKIRDLKDNF</sequence>
<feature type="non-terminal residue" evidence="1">
    <location>
        <position position="1"/>
    </location>
</feature>
<gene>
    <name evidence="1" type="ORF">EBV78_01130</name>
</gene>
<evidence type="ECO:0000313" key="2">
    <source>
        <dbReference type="Proteomes" id="UP000572953"/>
    </source>
</evidence>
<dbReference type="EMBL" id="RGGN01000023">
    <property type="protein sequence ID" value="NCU62688.1"/>
    <property type="molecule type" value="Genomic_DNA"/>
</dbReference>
<accession>A0A845SA11</accession>
<name>A0A845SA11_9PROT</name>
<evidence type="ECO:0000313" key="1">
    <source>
        <dbReference type="EMBL" id="NCU62688.1"/>
    </source>
</evidence>
<protein>
    <submittedName>
        <fullName evidence="1">Hydroxyacylglutathione hydrolase</fullName>
    </submittedName>
</protein>
<dbReference type="GO" id="GO:0016787">
    <property type="term" value="F:hydrolase activity"/>
    <property type="evidence" value="ECO:0007669"/>
    <property type="project" value="UniProtKB-KW"/>
</dbReference>
<dbReference type="Proteomes" id="UP000572953">
    <property type="component" value="Unassembled WGS sequence"/>
</dbReference>
<reference evidence="1 2" key="1">
    <citation type="submission" date="2018-10" db="EMBL/GenBank/DDBJ databases">
        <title>Iterative Subtractive Binning of Freshwater Chronoseries Metagenomes Recovers Nearly Complete Genomes from over Four Hundred Novel Species.</title>
        <authorList>
            <person name="Rodriguez-R L.M."/>
            <person name="Tsementzi D."/>
            <person name="Luo C."/>
            <person name="Konstantinidis K.T."/>
        </authorList>
    </citation>
    <scope>NUCLEOTIDE SEQUENCE [LARGE SCALE GENOMIC DNA]</scope>
    <source>
        <strain evidence="1">WB7_2B_003</strain>
    </source>
</reference>